<evidence type="ECO:0008006" key="2">
    <source>
        <dbReference type="Google" id="ProtNLM"/>
    </source>
</evidence>
<dbReference type="Pfam" id="PF07920">
    <property type="entry name" value="DUF1684"/>
    <property type="match status" value="1"/>
</dbReference>
<gene>
    <name evidence="1" type="ORF">METZ01_LOCUS146187</name>
</gene>
<dbReference type="InterPro" id="IPR012467">
    <property type="entry name" value="DUF1684"/>
</dbReference>
<organism evidence="1">
    <name type="scientific">marine metagenome</name>
    <dbReference type="NCBI Taxonomy" id="408172"/>
    <lineage>
        <taxon>unclassified sequences</taxon>
        <taxon>metagenomes</taxon>
        <taxon>ecological metagenomes</taxon>
    </lineage>
</organism>
<dbReference type="PANTHER" id="PTHR41913">
    <property type="entry name" value="DUF1684 DOMAIN-CONTAINING PROTEIN"/>
    <property type="match status" value="1"/>
</dbReference>
<proteinExistence type="predicted"/>
<protein>
    <recommendedName>
        <fullName evidence="2">DUF1684 domain-containing protein</fullName>
    </recommendedName>
</protein>
<sequence>MTRLTLAIVIAAGFGLPVSANAENDYKAETEAWRAEREATLKNDDGWLTVSALFFLREGDNSFGSDPGNDFVVPRIPGDAGVFELHEGRVSVRAPANGRLTVSGETVETAQLYPSERRTTVTMGPVSLWVHLSGARLAIRVRDTEADIRKNFTKLSWFPVNDRYRVPGTFTPHREPITVKTMNILGDIETYTSTGYVTLTVDGQEMRMLPVNAGQRLWFIMRDLTSGQETYSAARFLYADAPDADGRTIVDFNRAYNPPCAFNPHTTCPLPPPDNRLNVRIEAGEKDYAGPGGH</sequence>
<dbReference type="EMBL" id="UINC01022854">
    <property type="protein sequence ID" value="SVA93333.1"/>
    <property type="molecule type" value="Genomic_DNA"/>
</dbReference>
<evidence type="ECO:0000313" key="1">
    <source>
        <dbReference type="EMBL" id="SVA93333.1"/>
    </source>
</evidence>
<dbReference type="AlphaFoldDB" id="A0A381ZX95"/>
<reference evidence="1" key="1">
    <citation type="submission" date="2018-05" db="EMBL/GenBank/DDBJ databases">
        <authorList>
            <person name="Lanie J.A."/>
            <person name="Ng W.-L."/>
            <person name="Kazmierczak K.M."/>
            <person name="Andrzejewski T.M."/>
            <person name="Davidsen T.M."/>
            <person name="Wayne K.J."/>
            <person name="Tettelin H."/>
            <person name="Glass J.I."/>
            <person name="Rusch D."/>
            <person name="Podicherti R."/>
            <person name="Tsui H.-C.T."/>
            <person name="Winkler M.E."/>
        </authorList>
    </citation>
    <scope>NUCLEOTIDE SEQUENCE</scope>
</reference>
<accession>A0A381ZX95</accession>
<name>A0A381ZX95_9ZZZZ</name>
<dbReference type="PANTHER" id="PTHR41913:SF1">
    <property type="entry name" value="DUF1684 DOMAIN-CONTAINING PROTEIN"/>
    <property type="match status" value="1"/>
</dbReference>